<dbReference type="InterPro" id="IPR035914">
    <property type="entry name" value="Sperma_CUB_dom_sf"/>
</dbReference>
<comment type="caution">
    <text evidence="5">Lacks conserved residue(s) required for the propagation of feature annotation.</text>
</comment>
<reference evidence="7" key="1">
    <citation type="submission" date="2025-08" db="UniProtKB">
        <authorList>
            <consortium name="Ensembl"/>
        </authorList>
    </citation>
    <scope>IDENTIFICATION</scope>
</reference>
<reference evidence="7" key="2">
    <citation type="submission" date="2025-09" db="UniProtKB">
        <authorList>
            <consortium name="Ensembl"/>
        </authorList>
    </citation>
    <scope>IDENTIFICATION</scope>
</reference>
<dbReference type="InterPro" id="IPR000859">
    <property type="entry name" value="CUB_dom"/>
</dbReference>
<evidence type="ECO:0000313" key="8">
    <source>
        <dbReference type="Proteomes" id="UP000694428"/>
    </source>
</evidence>
<dbReference type="Proteomes" id="UP000694428">
    <property type="component" value="Unplaced"/>
</dbReference>
<comment type="subcellular location">
    <subcellularLocation>
        <location evidence="1">Cytoplasmic vesicle</location>
        <location evidence="1">Secretory vesicle</location>
    </subcellularLocation>
</comment>
<dbReference type="SMART" id="SM00042">
    <property type="entry name" value="CUB"/>
    <property type="match status" value="3"/>
</dbReference>
<keyword evidence="3" id="KW-1015">Disulfide bond</keyword>
<dbReference type="PROSITE" id="PS01180">
    <property type="entry name" value="CUB"/>
    <property type="match status" value="3"/>
</dbReference>
<dbReference type="Ensembl" id="ENSPSTT00000024945.1">
    <property type="protein sequence ID" value="ENSPSTP00000023703.1"/>
    <property type="gene ID" value="ENSPSTG00000017462.1"/>
</dbReference>
<evidence type="ECO:0000313" key="7">
    <source>
        <dbReference type="Ensembl" id="ENSPSTP00000023703.1"/>
    </source>
</evidence>
<evidence type="ECO:0000256" key="4">
    <source>
        <dbReference type="ARBA" id="ARBA00023329"/>
    </source>
</evidence>
<evidence type="ECO:0000256" key="1">
    <source>
        <dbReference type="ARBA" id="ARBA00004398"/>
    </source>
</evidence>
<keyword evidence="8" id="KW-1185">Reference proteome</keyword>
<dbReference type="CDD" id="cd00041">
    <property type="entry name" value="CUB"/>
    <property type="match status" value="2"/>
</dbReference>
<feature type="domain" description="CUB" evidence="6">
    <location>
        <begin position="24"/>
        <end position="102"/>
    </location>
</feature>
<dbReference type="SUPFAM" id="SSF49854">
    <property type="entry name" value="Spermadhesin, CUB domain"/>
    <property type="match status" value="3"/>
</dbReference>
<proteinExistence type="predicted"/>
<feature type="domain" description="CUB" evidence="6">
    <location>
        <begin position="123"/>
        <end position="228"/>
    </location>
</feature>
<dbReference type="GO" id="GO:0030133">
    <property type="term" value="C:transport vesicle"/>
    <property type="evidence" value="ECO:0007669"/>
    <property type="project" value="UniProtKB-SubCell"/>
</dbReference>
<evidence type="ECO:0000256" key="3">
    <source>
        <dbReference type="ARBA" id="ARBA00023157"/>
    </source>
</evidence>
<protein>
    <recommendedName>
        <fullName evidence="6">CUB domain-containing protein</fullName>
    </recommendedName>
</protein>
<dbReference type="PANTHER" id="PTHR24251">
    <property type="entry name" value="OVOCHYMASE-RELATED"/>
    <property type="match status" value="1"/>
</dbReference>
<sequence>CLQALAEGGLFSLLLKKERPGTRACGGFLSGEGTIHSPYYPRMSSQPKTCEWIISQPASKVVILNFIDFDIRNTTSCDSDYVEVKNITQSPLLGKYCGTAVPSRCLVVELIYLFNLFKISSVCGESLTGSEGTITSPGFPDVYPHGINCTWTINIQPGYLIRLTFTSFNLPFDDSCRMDYLEIYDNSTMYCGRSIPPSLTSGGNVMMLYFVTDHSISSEGFSANYISLDASKVCGESLTGSEGTITSPGFPDVYPHGINCTWTINIQPGYLIRLTFTSFNLPFDDSCRMDYLEIYDNSTMQKLGRYCGRSIPPSLTSGGNVMMLYFVTDHSISSEGFSANYISLDYFLNLLCPLQAECA</sequence>
<dbReference type="FunFam" id="2.60.120.290:FF:000005">
    <property type="entry name" value="Procollagen C-endopeptidase enhancer 1"/>
    <property type="match status" value="2"/>
</dbReference>
<dbReference type="Gene3D" id="2.60.120.290">
    <property type="entry name" value="Spermadhesin, CUB domain"/>
    <property type="match status" value="3"/>
</dbReference>
<feature type="domain" description="CUB" evidence="6">
    <location>
        <begin position="234"/>
        <end position="344"/>
    </location>
</feature>
<evidence type="ECO:0000256" key="2">
    <source>
        <dbReference type="ARBA" id="ARBA00022737"/>
    </source>
</evidence>
<name>A0A8C9G846_PAVCR</name>
<dbReference type="AlphaFoldDB" id="A0A8C9G846"/>
<keyword evidence="2" id="KW-0677">Repeat</keyword>
<dbReference type="PANTHER" id="PTHR24251:SF30">
    <property type="entry name" value="MEMBRANE FRIZZLED-RELATED PROTEIN"/>
    <property type="match status" value="1"/>
</dbReference>
<accession>A0A8C9G846</accession>
<dbReference type="Pfam" id="PF00431">
    <property type="entry name" value="CUB"/>
    <property type="match status" value="3"/>
</dbReference>
<organism evidence="7 8">
    <name type="scientific">Pavo cristatus</name>
    <name type="common">Indian peafowl</name>
    <name type="synonym">Blue peafowl</name>
    <dbReference type="NCBI Taxonomy" id="9049"/>
    <lineage>
        <taxon>Eukaryota</taxon>
        <taxon>Metazoa</taxon>
        <taxon>Chordata</taxon>
        <taxon>Craniata</taxon>
        <taxon>Vertebrata</taxon>
        <taxon>Euteleostomi</taxon>
        <taxon>Archelosauria</taxon>
        <taxon>Archosauria</taxon>
        <taxon>Dinosauria</taxon>
        <taxon>Saurischia</taxon>
        <taxon>Theropoda</taxon>
        <taxon>Coelurosauria</taxon>
        <taxon>Aves</taxon>
        <taxon>Neognathae</taxon>
        <taxon>Galloanserae</taxon>
        <taxon>Galliformes</taxon>
        <taxon>Phasianidae</taxon>
        <taxon>Phasianinae</taxon>
        <taxon>Pavo</taxon>
    </lineage>
</organism>
<keyword evidence="4" id="KW-0968">Cytoplasmic vesicle</keyword>
<evidence type="ECO:0000259" key="6">
    <source>
        <dbReference type="PROSITE" id="PS01180"/>
    </source>
</evidence>
<evidence type="ECO:0000256" key="5">
    <source>
        <dbReference type="PROSITE-ProRule" id="PRU00059"/>
    </source>
</evidence>